<dbReference type="GO" id="GO:0000049">
    <property type="term" value="F:tRNA binding"/>
    <property type="evidence" value="ECO:0007669"/>
    <property type="project" value="UniProtKB-KW"/>
</dbReference>
<sequence>IFDTGYLDGSFGSFQVCNVQIFGGFVLHIGSLSGVSGKFSVGDKVTCKVDYDRRRLIAPNHTCTHMLNFALREVLGNHVDQKGSIVLPEKLRFDFSHDPNRDGAINADHLRKIEAIVNEQIKSELDVYSKEVTLAEAKRINGLRAVFGEVYPDPVRVVAVGKKVEDLLADPENKEWSSISSELCGGTHITNTREAKAFALLSEEGIAKGVRRITAVTTESALKAMELGGLLLKEVDDASNMEVRLLEKKVASLKTTVDSASIPAAQKADIRAKIAQLQNQLKKAQKKIAEQNMQRAVTTATELAEVAAKEGKTFCVTRIDVGLDAAALREAVSKVIQQKGMPVMVFSLDETTNKAVVYAGVPEKSEQSKLLEVSEWLTNALGPLKGRCGKGKGGLATGQGTDGSHVNEAMDLATSFASMKLK</sequence>
<dbReference type="InterPro" id="IPR012947">
    <property type="entry name" value="tRNA_SAD"/>
</dbReference>
<dbReference type="Gene3D" id="3.30.980.10">
    <property type="entry name" value="Threonyl-trna Synthetase, Chain A, domain 2"/>
    <property type="match status" value="1"/>
</dbReference>
<evidence type="ECO:0000256" key="5">
    <source>
        <dbReference type="ARBA" id="ARBA00022741"/>
    </source>
</evidence>
<accession>A0A7J8LWK3</accession>
<organism evidence="12 13">
    <name type="scientific">Gossypium lobatum</name>
    <dbReference type="NCBI Taxonomy" id="34289"/>
    <lineage>
        <taxon>Eukaryota</taxon>
        <taxon>Viridiplantae</taxon>
        <taxon>Streptophyta</taxon>
        <taxon>Embryophyta</taxon>
        <taxon>Tracheophyta</taxon>
        <taxon>Spermatophyta</taxon>
        <taxon>Magnoliopsida</taxon>
        <taxon>eudicotyledons</taxon>
        <taxon>Gunneridae</taxon>
        <taxon>Pentapetalae</taxon>
        <taxon>rosids</taxon>
        <taxon>malvids</taxon>
        <taxon>Malvales</taxon>
        <taxon>Malvaceae</taxon>
        <taxon>Malvoideae</taxon>
        <taxon>Gossypium</taxon>
    </lineage>
</organism>
<reference evidence="12 13" key="1">
    <citation type="journal article" date="2019" name="Genome Biol. Evol.">
        <title>Insights into the evolution of the New World diploid cottons (Gossypium, subgenus Houzingenia) based on genome sequencing.</title>
        <authorList>
            <person name="Grover C.E."/>
            <person name="Arick M.A. 2nd"/>
            <person name="Thrash A."/>
            <person name="Conover J.L."/>
            <person name="Sanders W.S."/>
            <person name="Peterson D.G."/>
            <person name="Frelichowski J.E."/>
            <person name="Scheffler J.A."/>
            <person name="Scheffler B.E."/>
            <person name="Wendel J.F."/>
        </authorList>
    </citation>
    <scope>NUCLEOTIDE SEQUENCE [LARGE SCALE GENOMIC DNA]</scope>
    <source>
        <strain evidence="12">157</strain>
        <tissue evidence="12">Leaf</tissue>
    </source>
</reference>
<feature type="domain" description="Alanyl-transfer RNA synthetases family profile" evidence="11">
    <location>
        <begin position="1"/>
        <end position="227"/>
    </location>
</feature>
<evidence type="ECO:0000256" key="6">
    <source>
        <dbReference type="ARBA" id="ARBA00022840"/>
    </source>
</evidence>
<dbReference type="GO" id="GO:0005739">
    <property type="term" value="C:mitochondrion"/>
    <property type="evidence" value="ECO:0007669"/>
    <property type="project" value="TreeGrafter"/>
</dbReference>
<evidence type="ECO:0000256" key="3">
    <source>
        <dbReference type="ARBA" id="ARBA00022555"/>
    </source>
</evidence>
<dbReference type="FunFam" id="3.30.980.10:FF:000004">
    <property type="entry name" value="Alanine--tRNA ligase, cytoplasmic"/>
    <property type="match status" value="1"/>
</dbReference>
<dbReference type="SMART" id="SM00863">
    <property type="entry name" value="tRNA_SAD"/>
    <property type="match status" value="1"/>
</dbReference>
<dbReference type="Gene3D" id="3.10.310.40">
    <property type="match status" value="1"/>
</dbReference>
<dbReference type="PANTHER" id="PTHR11777">
    <property type="entry name" value="ALANYL-TRNA SYNTHETASE"/>
    <property type="match status" value="1"/>
</dbReference>
<dbReference type="Pfam" id="PF07973">
    <property type="entry name" value="tRNA_SAD"/>
    <property type="match status" value="1"/>
</dbReference>
<keyword evidence="13" id="KW-1185">Reference proteome</keyword>
<dbReference type="Proteomes" id="UP000593572">
    <property type="component" value="Unassembled WGS sequence"/>
</dbReference>
<dbReference type="InterPro" id="IPR003156">
    <property type="entry name" value="DHHA1_dom"/>
</dbReference>
<comment type="caution">
    <text evidence="12">The sequence shown here is derived from an EMBL/GenBank/DDBJ whole genome shotgun (WGS) entry which is preliminary data.</text>
</comment>
<dbReference type="InterPro" id="IPR018163">
    <property type="entry name" value="Thr/Ala-tRNA-synth_IIc_edit"/>
</dbReference>
<dbReference type="GO" id="GO:0009507">
    <property type="term" value="C:chloroplast"/>
    <property type="evidence" value="ECO:0007669"/>
    <property type="project" value="TreeGrafter"/>
</dbReference>
<keyword evidence="5" id="KW-0547">Nucleotide-binding</keyword>
<dbReference type="FunFam" id="3.10.310.40:FF:000003">
    <property type="entry name" value="Alanine--tRNA ligase"/>
    <property type="match status" value="1"/>
</dbReference>
<dbReference type="AlphaFoldDB" id="A0A7J8LWK3"/>
<dbReference type="EMBL" id="JABEZX010000005">
    <property type="protein sequence ID" value="MBA0556835.1"/>
    <property type="molecule type" value="Genomic_DNA"/>
</dbReference>
<dbReference type="GO" id="GO:0005524">
    <property type="term" value="F:ATP binding"/>
    <property type="evidence" value="ECO:0007669"/>
    <property type="project" value="UniProtKB-KW"/>
</dbReference>
<evidence type="ECO:0000256" key="7">
    <source>
        <dbReference type="ARBA" id="ARBA00022884"/>
    </source>
</evidence>
<evidence type="ECO:0000256" key="8">
    <source>
        <dbReference type="ARBA" id="ARBA00022917"/>
    </source>
</evidence>
<gene>
    <name evidence="12" type="ORF">Golob_026905</name>
</gene>
<protein>
    <recommendedName>
        <fullName evidence="2">alanine--tRNA ligase</fullName>
        <ecNumber evidence="2">6.1.1.7</ecNumber>
    </recommendedName>
</protein>
<evidence type="ECO:0000259" key="11">
    <source>
        <dbReference type="PROSITE" id="PS50860"/>
    </source>
</evidence>
<evidence type="ECO:0000256" key="2">
    <source>
        <dbReference type="ARBA" id="ARBA00013168"/>
    </source>
</evidence>
<evidence type="ECO:0000256" key="10">
    <source>
        <dbReference type="SAM" id="Coils"/>
    </source>
</evidence>
<dbReference type="SUPFAM" id="SSF55186">
    <property type="entry name" value="ThrRS/AlaRS common domain"/>
    <property type="match status" value="1"/>
</dbReference>
<keyword evidence="4" id="KW-0436">Ligase</keyword>
<dbReference type="GO" id="GO:0006419">
    <property type="term" value="P:alanyl-tRNA aminoacylation"/>
    <property type="evidence" value="ECO:0007669"/>
    <property type="project" value="InterPro"/>
</dbReference>
<keyword evidence="10" id="KW-0175">Coiled coil</keyword>
<evidence type="ECO:0000256" key="4">
    <source>
        <dbReference type="ARBA" id="ARBA00022598"/>
    </source>
</evidence>
<dbReference type="GO" id="GO:0002161">
    <property type="term" value="F:aminoacyl-tRNA deacylase activity"/>
    <property type="evidence" value="ECO:0007669"/>
    <property type="project" value="TreeGrafter"/>
</dbReference>
<keyword evidence="7" id="KW-0694">RNA-binding</keyword>
<dbReference type="EC" id="6.1.1.7" evidence="2"/>
<evidence type="ECO:0000313" key="13">
    <source>
        <dbReference type="Proteomes" id="UP000593572"/>
    </source>
</evidence>
<keyword evidence="6" id="KW-0067">ATP-binding</keyword>
<dbReference type="PANTHER" id="PTHR11777:SF9">
    <property type="entry name" value="ALANINE--TRNA LIGASE, CYTOPLASMIC"/>
    <property type="match status" value="1"/>
</dbReference>
<proteinExistence type="inferred from homology"/>
<keyword evidence="3" id="KW-0820">tRNA-binding</keyword>
<evidence type="ECO:0000313" key="12">
    <source>
        <dbReference type="EMBL" id="MBA0556835.1"/>
    </source>
</evidence>
<dbReference type="InterPro" id="IPR018165">
    <property type="entry name" value="Ala-tRNA-synth_IIc_core"/>
</dbReference>
<comment type="similarity">
    <text evidence="1">Belongs to the class-II aminoacyl-tRNA synthetase family.</text>
</comment>
<evidence type="ECO:0000256" key="9">
    <source>
        <dbReference type="ARBA" id="ARBA00023146"/>
    </source>
</evidence>
<keyword evidence="8" id="KW-0648">Protein biosynthesis</keyword>
<dbReference type="Pfam" id="PF02272">
    <property type="entry name" value="DHHA1"/>
    <property type="match status" value="1"/>
</dbReference>
<feature type="non-terminal residue" evidence="12">
    <location>
        <position position="1"/>
    </location>
</feature>
<name>A0A7J8LWK3_9ROSI</name>
<keyword evidence="9" id="KW-0030">Aminoacyl-tRNA synthetase</keyword>
<evidence type="ECO:0000256" key="1">
    <source>
        <dbReference type="ARBA" id="ARBA00008226"/>
    </source>
</evidence>
<dbReference type="InterPro" id="IPR050058">
    <property type="entry name" value="Ala-tRNA_ligase"/>
</dbReference>
<dbReference type="GO" id="GO:0004813">
    <property type="term" value="F:alanine-tRNA ligase activity"/>
    <property type="evidence" value="ECO:0007669"/>
    <property type="project" value="UniProtKB-EC"/>
</dbReference>
<dbReference type="PROSITE" id="PS50860">
    <property type="entry name" value="AA_TRNA_LIGASE_II_ALA"/>
    <property type="match status" value="1"/>
</dbReference>
<feature type="coiled-coil region" evidence="10">
    <location>
        <begin position="267"/>
        <end position="294"/>
    </location>
</feature>